<evidence type="ECO:0000256" key="3">
    <source>
        <dbReference type="ARBA" id="ARBA00022544"/>
    </source>
</evidence>
<keyword evidence="7" id="KW-0449">Lipoprotein</keyword>
<evidence type="ECO:0000256" key="4">
    <source>
        <dbReference type="ARBA" id="ARBA00022729"/>
    </source>
</evidence>
<dbReference type="GO" id="GO:0009847">
    <property type="term" value="P:spore germination"/>
    <property type="evidence" value="ECO:0007669"/>
    <property type="project" value="InterPro"/>
</dbReference>
<keyword evidence="3" id="KW-0309">Germination</keyword>
<proteinExistence type="inferred from homology"/>
<dbReference type="PANTHER" id="PTHR35789">
    <property type="entry name" value="SPORE GERMINATION PROTEIN B3"/>
    <property type="match status" value="1"/>
</dbReference>
<evidence type="ECO:0000259" key="10">
    <source>
        <dbReference type="Pfam" id="PF25198"/>
    </source>
</evidence>
<dbReference type="Proteomes" id="UP000693672">
    <property type="component" value="Unassembled WGS sequence"/>
</dbReference>
<comment type="subcellular location">
    <subcellularLocation>
        <location evidence="1">Membrane</location>
        <topology evidence="1">Lipid-anchor</topology>
    </subcellularLocation>
</comment>
<evidence type="ECO:0000256" key="8">
    <source>
        <dbReference type="SAM" id="SignalP"/>
    </source>
</evidence>
<dbReference type="PANTHER" id="PTHR35789:SF1">
    <property type="entry name" value="SPORE GERMINATION PROTEIN B3"/>
    <property type="match status" value="1"/>
</dbReference>
<evidence type="ECO:0000256" key="5">
    <source>
        <dbReference type="ARBA" id="ARBA00023136"/>
    </source>
</evidence>
<dbReference type="EMBL" id="CAJVAS010000004">
    <property type="protein sequence ID" value="CAG7610345.1"/>
    <property type="molecule type" value="Genomic_DNA"/>
</dbReference>
<comment type="similarity">
    <text evidence="2">Belongs to the GerABKC lipoprotein family.</text>
</comment>
<feature type="domain" description="Spore germination protein N-terminal" evidence="10">
    <location>
        <begin position="23"/>
        <end position="196"/>
    </location>
</feature>
<dbReference type="InterPro" id="IPR046953">
    <property type="entry name" value="Spore_GerAC-like_C"/>
</dbReference>
<accession>A0A916NVQ1</accession>
<protein>
    <submittedName>
        <fullName evidence="11">Spore germination protein B3</fullName>
    </submittedName>
</protein>
<dbReference type="GO" id="GO:0016020">
    <property type="term" value="C:membrane"/>
    <property type="evidence" value="ECO:0007669"/>
    <property type="project" value="UniProtKB-SubCell"/>
</dbReference>
<evidence type="ECO:0000256" key="2">
    <source>
        <dbReference type="ARBA" id="ARBA00007886"/>
    </source>
</evidence>
<dbReference type="Pfam" id="PF05504">
    <property type="entry name" value="Spore_GerAC"/>
    <property type="match status" value="1"/>
</dbReference>
<comment type="caution">
    <text evidence="11">The sequence shown here is derived from an EMBL/GenBank/DDBJ whole genome shotgun (WGS) entry which is preliminary data.</text>
</comment>
<evidence type="ECO:0000256" key="6">
    <source>
        <dbReference type="ARBA" id="ARBA00023139"/>
    </source>
</evidence>
<keyword evidence="4 8" id="KW-0732">Signal</keyword>
<name>A0A916NVQ1_9BACL</name>
<keyword evidence="6" id="KW-0564">Palmitate</keyword>
<dbReference type="Pfam" id="PF25198">
    <property type="entry name" value="Spore_GerAC_N"/>
    <property type="match status" value="1"/>
</dbReference>
<dbReference type="RefSeq" id="WP_218091050.1">
    <property type="nucleotide sequence ID" value="NZ_CAJVAS010000004.1"/>
</dbReference>
<dbReference type="InterPro" id="IPR008844">
    <property type="entry name" value="Spore_GerAC-like"/>
</dbReference>
<feature type="domain" description="Spore germination GerAC-like C-terminal" evidence="9">
    <location>
        <begin position="214"/>
        <end position="379"/>
    </location>
</feature>
<evidence type="ECO:0000256" key="7">
    <source>
        <dbReference type="ARBA" id="ARBA00023288"/>
    </source>
</evidence>
<dbReference type="AlphaFoldDB" id="A0A916NVQ1"/>
<reference evidence="11" key="1">
    <citation type="submission" date="2021-06" db="EMBL/GenBank/DDBJ databases">
        <authorList>
            <person name="Criscuolo A."/>
        </authorList>
    </citation>
    <scope>NUCLEOTIDE SEQUENCE</scope>
    <source>
        <strain evidence="11">CIP111600</strain>
    </source>
</reference>
<organism evidence="11 12">
    <name type="scientific">Paenibacillus solanacearum</name>
    <dbReference type="NCBI Taxonomy" id="2048548"/>
    <lineage>
        <taxon>Bacteria</taxon>
        <taxon>Bacillati</taxon>
        <taxon>Bacillota</taxon>
        <taxon>Bacilli</taxon>
        <taxon>Bacillales</taxon>
        <taxon>Paenibacillaceae</taxon>
        <taxon>Paenibacillus</taxon>
    </lineage>
</organism>
<dbReference type="InterPro" id="IPR057336">
    <property type="entry name" value="GerAC_N"/>
</dbReference>
<evidence type="ECO:0000256" key="1">
    <source>
        <dbReference type="ARBA" id="ARBA00004635"/>
    </source>
</evidence>
<evidence type="ECO:0000259" key="9">
    <source>
        <dbReference type="Pfam" id="PF05504"/>
    </source>
</evidence>
<sequence>MTRCTIVIGVSLLLMLCTSGCTDFVEPNQLAFVMGTGIDHVEGGNIEVSHQIVIPSQMGGSSKGESSGNSERFIVISAKGKDVFEASQAVQRKLSRRLLTSHRILIAIGEEFFNKNDVSKLFDKLSRDPANNQRDLTLMIKGSAKEFLMHKHPMEQLNSIAASKELQINGMRNFTTRHFIIDSVAEGSRSMVPILQIENHKIRSNETTPVGVFTGYALLSKKLKVKGIVNDVEGARAIWMSGKGTFQGVTIPWKNGSGNVSFRLTHLQRRIHSGQDDDPKHVELTVRARAYLLENTASLDMSGADQMMDVQKYLNEVIQKDLQLTMNKIQHWGADVFGIGEYLHRKYPYWWKSHKDDWDEHFENINVSVKANIQLRSIGTSGAQVK</sequence>
<keyword evidence="12" id="KW-1185">Reference proteome</keyword>
<feature type="chain" id="PRO_5039225562" evidence="8">
    <location>
        <begin position="24"/>
        <end position="386"/>
    </location>
</feature>
<evidence type="ECO:0000313" key="12">
    <source>
        <dbReference type="Proteomes" id="UP000693672"/>
    </source>
</evidence>
<keyword evidence="5" id="KW-0472">Membrane</keyword>
<feature type="signal peptide" evidence="8">
    <location>
        <begin position="1"/>
        <end position="23"/>
    </location>
</feature>
<evidence type="ECO:0000313" key="11">
    <source>
        <dbReference type="EMBL" id="CAG7610345.1"/>
    </source>
</evidence>
<gene>
    <name evidence="11" type="primary">gerBC_4</name>
    <name evidence="11" type="ORF">PAESOLCIP111_01227</name>
</gene>
<dbReference type="NCBIfam" id="TIGR02887">
    <property type="entry name" value="spore_ger_x_C"/>
    <property type="match status" value="1"/>
</dbReference>